<dbReference type="InterPro" id="IPR005631">
    <property type="entry name" value="SDH"/>
</dbReference>
<evidence type="ECO:0000313" key="5">
    <source>
        <dbReference type="EMBL" id="KAK9874646.1"/>
    </source>
</evidence>
<accession>A0AAW1TSV7</accession>
<dbReference type="Pfam" id="PF03937">
    <property type="entry name" value="Sdh5"/>
    <property type="match status" value="1"/>
</dbReference>
<dbReference type="AlphaFoldDB" id="A0AAW1TSV7"/>
<dbReference type="PANTHER" id="PTHR12469">
    <property type="entry name" value="PROTEIN EMI5 HOMOLOG, MITOCHONDRIAL"/>
    <property type="match status" value="1"/>
</dbReference>
<keyword evidence="2 4" id="KW-0496">Mitochondrion</keyword>
<evidence type="ECO:0000256" key="2">
    <source>
        <dbReference type="ARBA" id="ARBA00023128"/>
    </source>
</evidence>
<dbReference type="InterPro" id="IPR028882">
    <property type="entry name" value="SDHAF2"/>
</dbReference>
<dbReference type="HAMAP" id="MF_03057">
    <property type="entry name" value="SDHAF2"/>
    <property type="match status" value="1"/>
</dbReference>
<dbReference type="FunFam" id="1.10.150.250:FF:000002">
    <property type="entry name" value="Succinate dehydrogenase assembly factor 2, mitochondrial"/>
    <property type="match status" value="1"/>
</dbReference>
<comment type="caution">
    <text evidence="5">The sequence shown here is derived from an EMBL/GenBank/DDBJ whole genome shotgun (WGS) entry which is preliminary data.</text>
</comment>
<dbReference type="GO" id="GO:0006121">
    <property type="term" value="P:mitochondrial electron transport, succinate to ubiquinone"/>
    <property type="evidence" value="ECO:0007669"/>
    <property type="project" value="UniProtKB-UniRule"/>
</dbReference>
<comment type="subunit">
    <text evidence="4">Interacts with the flavoprotein subunit within the SDH catalytic dimer.</text>
</comment>
<organism evidence="5 6">
    <name type="scientific">Henosepilachna vigintioctopunctata</name>
    <dbReference type="NCBI Taxonomy" id="420089"/>
    <lineage>
        <taxon>Eukaryota</taxon>
        <taxon>Metazoa</taxon>
        <taxon>Ecdysozoa</taxon>
        <taxon>Arthropoda</taxon>
        <taxon>Hexapoda</taxon>
        <taxon>Insecta</taxon>
        <taxon>Pterygota</taxon>
        <taxon>Neoptera</taxon>
        <taxon>Endopterygota</taxon>
        <taxon>Coleoptera</taxon>
        <taxon>Polyphaga</taxon>
        <taxon>Cucujiformia</taxon>
        <taxon>Coccinelloidea</taxon>
        <taxon>Coccinellidae</taxon>
        <taxon>Epilachninae</taxon>
        <taxon>Epilachnini</taxon>
        <taxon>Henosepilachna</taxon>
    </lineage>
</organism>
<evidence type="ECO:0000256" key="3">
    <source>
        <dbReference type="ARBA" id="ARBA00023186"/>
    </source>
</evidence>
<dbReference type="SUPFAM" id="SSF109910">
    <property type="entry name" value="YgfY-like"/>
    <property type="match status" value="1"/>
</dbReference>
<comment type="similarity">
    <text evidence="4">Belongs to the SDHAF2 family.</text>
</comment>
<dbReference type="Gene3D" id="1.10.150.250">
    <property type="entry name" value="Flavinator of succinate dehydrogenase"/>
    <property type="match status" value="1"/>
</dbReference>
<proteinExistence type="inferred from homology"/>
<comment type="function">
    <text evidence="4">Plays an essential role in the assembly of succinate dehydrogenase (SDH), an enzyme complex (also referred to as respiratory complex II) that is a component of both the tricarboxylic acid (TCA) cycle and the mitochondrial electron transport chain, and which couples the oxidation of succinate to fumarate with the reduction of ubiquinone (coenzyme Q) to ubiquinol. Required for flavinylation (covalent attachment of FAD) of the flavoprotein subunit of the SDH catalytic dimer.</text>
</comment>
<dbReference type="EMBL" id="JARQZJ010000032">
    <property type="protein sequence ID" value="KAK9874646.1"/>
    <property type="molecule type" value="Genomic_DNA"/>
</dbReference>
<dbReference type="PANTHER" id="PTHR12469:SF2">
    <property type="entry name" value="SUCCINATE DEHYDROGENASE ASSEMBLY FACTOR 2, MITOCHONDRIAL"/>
    <property type="match status" value="1"/>
</dbReference>
<name>A0AAW1TSV7_9CUCU</name>
<dbReference type="Proteomes" id="UP001431783">
    <property type="component" value="Unassembled WGS sequence"/>
</dbReference>
<evidence type="ECO:0000256" key="1">
    <source>
        <dbReference type="ARBA" id="ARBA00004305"/>
    </source>
</evidence>
<dbReference type="InterPro" id="IPR036714">
    <property type="entry name" value="SDH_sf"/>
</dbReference>
<dbReference type="GO" id="GO:0034553">
    <property type="term" value="P:mitochondrial respiratory chain complex II assembly"/>
    <property type="evidence" value="ECO:0007669"/>
    <property type="project" value="TreeGrafter"/>
</dbReference>
<keyword evidence="6" id="KW-1185">Reference proteome</keyword>
<reference evidence="5 6" key="1">
    <citation type="submission" date="2023-03" db="EMBL/GenBank/DDBJ databases">
        <title>Genome insight into feeding habits of ladybird beetles.</title>
        <authorList>
            <person name="Li H.-S."/>
            <person name="Huang Y.-H."/>
            <person name="Pang H."/>
        </authorList>
    </citation>
    <scope>NUCLEOTIDE SEQUENCE [LARGE SCALE GENOMIC DNA]</scope>
    <source>
        <strain evidence="5">SYSU_2023b</strain>
        <tissue evidence="5">Whole body</tissue>
    </source>
</reference>
<sequence>MNFLRSFRLRHRSIINCKYYSSEVNNDQLVNSANHPELIIAKPKRRPDETLKEKKARLLYQSRKRGMLENDILMSTFASKYLDKFTEKQIAEYDRLINEPSNDWDIYNWAIGAKPTPEDYDFEVFQLFKEHVKNTKEGNSF</sequence>
<protein>
    <recommendedName>
        <fullName evidence="4">Succinate dehydrogenase assembly factor 2, mitochondrial</fullName>
        <shortName evidence="4">SDH assembly factor 2</shortName>
        <shortName evidence="4">SDHAF2</shortName>
    </recommendedName>
</protein>
<dbReference type="GO" id="GO:0005759">
    <property type="term" value="C:mitochondrial matrix"/>
    <property type="evidence" value="ECO:0007669"/>
    <property type="project" value="UniProtKB-SubCell"/>
</dbReference>
<comment type="subcellular location">
    <subcellularLocation>
        <location evidence="1 4">Mitochondrion matrix</location>
    </subcellularLocation>
</comment>
<evidence type="ECO:0000256" key="4">
    <source>
        <dbReference type="HAMAP-Rule" id="MF_03057"/>
    </source>
</evidence>
<gene>
    <name evidence="5" type="ORF">WA026_005470</name>
</gene>
<evidence type="ECO:0000313" key="6">
    <source>
        <dbReference type="Proteomes" id="UP001431783"/>
    </source>
</evidence>
<dbReference type="GO" id="GO:0006099">
    <property type="term" value="P:tricarboxylic acid cycle"/>
    <property type="evidence" value="ECO:0007669"/>
    <property type="project" value="TreeGrafter"/>
</dbReference>
<keyword evidence="3 4" id="KW-0143">Chaperone</keyword>